<evidence type="ECO:0000256" key="3">
    <source>
        <dbReference type="ARBA" id="ARBA00022801"/>
    </source>
</evidence>
<evidence type="ECO:0000313" key="7">
    <source>
        <dbReference type="Proteomes" id="UP000237194"/>
    </source>
</evidence>
<feature type="region of interest" description="Disordered" evidence="4">
    <location>
        <begin position="1"/>
        <end position="27"/>
    </location>
</feature>
<sequence length="146" mass="16266">MNTQKPPFRNPATRKPRLTRAKPVDREGQEQAALIREIELRYPEVFELIYHVPNGGHRVKAVAVKLKAQGVKAGIPDLVLPMARGGYFGLYIEFKATVEPAPVSTSQKDCLRRLNAQGYLAIVCRGHFDAMEQLRAYLLLPATVAA</sequence>
<dbReference type="GO" id="GO:0003676">
    <property type="term" value="F:nucleic acid binding"/>
    <property type="evidence" value="ECO:0007669"/>
    <property type="project" value="InterPro"/>
</dbReference>
<evidence type="ECO:0000256" key="1">
    <source>
        <dbReference type="ARBA" id="ARBA00001946"/>
    </source>
</evidence>
<evidence type="ECO:0000259" key="5">
    <source>
        <dbReference type="SMART" id="SM00990"/>
    </source>
</evidence>
<reference evidence="6 7" key="2">
    <citation type="submission" date="2018-03" db="EMBL/GenBank/DDBJ databases">
        <title>Draft genome of Pseudomonas putida strain KT-27.</title>
        <authorList>
            <person name="Yoshizawa S."/>
            <person name="Khan N.H."/>
            <person name="Nishimura M."/>
            <person name="Chiura H.X."/>
            <person name="Ogura Y."/>
            <person name="Hayashi T."/>
            <person name="Kogure K."/>
        </authorList>
    </citation>
    <scope>NUCLEOTIDE SEQUENCE [LARGE SCALE GENOMIC DNA]</scope>
    <source>
        <strain evidence="6 7">KT-27</strain>
    </source>
</reference>
<dbReference type="EMBL" id="MIND01000018">
    <property type="protein sequence ID" value="POF89386.1"/>
    <property type="molecule type" value="Genomic_DNA"/>
</dbReference>
<dbReference type="Pfam" id="PF08774">
    <property type="entry name" value="VRR_NUC"/>
    <property type="match status" value="1"/>
</dbReference>
<dbReference type="RefSeq" id="WP_103437444.1">
    <property type="nucleotide sequence ID" value="NZ_MIND01000018.1"/>
</dbReference>
<evidence type="ECO:0000256" key="4">
    <source>
        <dbReference type="SAM" id="MobiDB-lite"/>
    </source>
</evidence>
<dbReference type="InterPro" id="IPR014883">
    <property type="entry name" value="VRR_NUC"/>
</dbReference>
<evidence type="ECO:0000256" key="2">
    <source>
        <dbReference type="ARBA" id="ARBA00022722"/>
    </source>
</evidence>
<dbReference type="Proteomes" id="UP000237194">
    <property type="component" value="Unassembled WGS sequence"/>
</dbReference>
<keyword evidence="2" id="KW-0540">Nuclease</keyword>
<dbReference type="SMART" id="SM00990">
    <property type="entry name" value="VRR_NUC"/>
    <property type="match status" value="1"/>
</dbReference>
<gene>
    <name evidence="6" type="ORF">BGP80_16030</name>
</gene>
<name>A0A2S3WEK1_PSEPU</name>
<dbReference type="AlphaFoldDB" id="A0A2S3WEK1"/>
<dbReference type="GO" id="GO:0016788">
    <property type="term" value="F:hydrolase activity, acting on ester bonds"/>
    <property type="evidence" value="ECO:0007669"/>
    <property type="project" value="InterPro"/>
</dbReference>
<feature type="domain" description="VRR-NUC" evidence="5">
    <location>
        <begin position="25"/>
        <end position="128"/>
    </location>
</feature>
<keyword evidence="3" id="KW-0378">Hydrolase</keyword>
<reference evidence="6 7" key="1">
    <citation type="submission" date="2016-08" db="EMBL/GenBank/DDBJ databases">
        <authorList>
            <person name="Seilhamer J.J."/>
        </authorList>
    </citation>
    <scope>NUCLEOTIDE SEQUENCE [LARGE SCALE GENOMIC DNA]</scope>
    <source>
        <strain evidence="6 7">KT-27</strain>
    </source>
</reference>
<dbReference type="InterPro" id="IPR011856">
    <property type="entry name" value="tRNA_endonuc-like_dom_sf"/>
</dbReference>
<dbReference type="Gene3D" id="3.40.1350.10">
    <property type="match status" value="1"/>
</dbReference>
<accession>A0A2S3WEK1</accession>
<comment type="caution">
    <text evidence="6">The sequence shown here is derived from an EMBL/GenBank/DDBJ whole genome shotgun (WGS) entry which is preliminary data.</text>
</comment>
<organism evidence="6 7">
    <name type="scientific">Pseudomonas putida</name>
    <name type="common">Arthrobacter siderocapsulatus</name>
    <dbReference type="NCBI Taxonomy" id="303"/>
    <lineage>
        <taxon>Bacteria</taxon>
        <taxon>Pseudomonadati</taxon>
        <taxon>Pseudomonadota</taxon>
        <taxon>Gammaproteobacteria</taxon>
        <taxon>Pseudomonadales</taxon>
        <taxon>Pseudomonadaceae</taxon>
        <taxon>Pseudomonas</taxon>
    </lineage>
</organism>
<dbReference type="GO" id="GO:0004518">
    <property type="term" value="F:nuclease activity"/>
    <property type="evidence" value="ECO:0007669"/>
    <property type="project" value="UniProtKB-KW"/>
</dbReference>
<proteinExistence type="predicted"/>
<evidence type="ECO:0000313" key="6">
    <source>
        <dbReference type="EMBL" id="POF89386.1"/>
    </source>
</evidence>
<protein>
    <submittedName>
        <fullName evidence="6">Nuclease</fullName>
    </submittedName>
</protein>
<comment type="cofactor">
    <cofactor evidence="1">
        <name>Mg(2+)</name>
        <dbReference type="ChEBI" id="CHEBI:18420"/>
    </cofactor>
</comment>